<sequence length="139" mass="14837">MPTVSVSRSTVPADLEYTADALVGAYAPVRSWAHLDALAGRVDSLDWRWVVVQRRDDLGQRFAQCLRAGEGFIVEVGALAPSRGRHTVWRLHAGAAGRAPAPAQFLDIALDWLVLGVVPGYAATTLPLDGGDAGFAEPF</sequence>
<dbReference type="RefSeq" id="WP_255159598.1">
    <property type="nucleotide sequence ID" value="NZ_CP101497.1"/>
</dbReference>
<proteinExistence type="predicted"/>
<protein>
    <recommendedName>
        <fullName evidence="3">Polyketide cyclase / dehydrase and lipid transport</fullName>
    </recommendedName>
</protein>
<organism evidence="1 2">
    <name type="scientific">Microcella humidisoli</name>
    <dbReference type="NCBI Taxonomy" id="2963406"/>
    <lineage>
        <taxon>Bacteria</taxon>
        <taxon>Bacillati</taxon>
        <taxon>Actinomycetota</taxon>
        <taxon>Actinomycetes</taxon>
        <taxon>Micrococcales</taxon>
        <taxon>Microbacteriaceae</taxon>
        <taxon>Microcella</taxon>
    </lineage>
</organism>
<name>A0ABY5FVY0_9MICO</name>
<evidence type="ECO:0000313" key="1">
    <source>
        <dbReference type="EMBL" id="UTT62455.1"/>
    </source>
</evidence>
<reference evidence="1" key="1">
    <citation type="submission" date="2022-07" db="EMBL/GenBank/DDBJ databases">
        <title>Taxonomic analysis of Microcella humidisoli nov. sp., isolated from riverside soil.</title>
        <authorList>
            <person name="Molina K.M."/>
            <person name="Kim S.B."/>
        </authorList>
    </citation>
    <scope>NUCLEOTIDE SEQUENCE</scope>
    <source>
        <strain evidence="1">MMS21-STM10</strain>
    </source>
</reference>
<gene>
    <name evidence="1" type="ORF">NNL39_12495</name>
</gene>
<dbReference type="Proteomes" id="UP001060039">
    <property type="component" value="Chromosome"/>
</dbReference>
<dbReference type="EMBL" id="CP101497">
    <property type="protein sequence ID" value="UTT62455.1"/>
    <property type="molecule type" value="Genomic_DNA"/>
</dbReference>
<evidence type="ECO:0000313" key="2">
    <source>
        <dbReference type="Proteomes" id="UP001060039"/>
    </source>
</evidence>
<keyword evidence="2" id="KW-1185">Reference proteome</keyword>
<accession>A0ABY5FVY0</accession>
<evidence type="ECO:0008006" key="3">
    <source>
        <dbReference type="Google" id="ProtNLM"/>
    </source>
</evidence>